<protein>
    <recommendedName>
        <fullName evidence="2">CCHC-type domain-containing protein</fullName>
    </recommendedName>
</protein>
<keyword evidence="4" id="KW-1185">Reference proteome</keyword>
<evidence type="ECO:0000256" key="1">
    <source>
        <dbReference type="PROSITE-ProRule" id="PRU00047"/>
    </source>
</evidence>
<dbReference type="Proteomes" id="UP000594262">
    <property type="component" value="Unplaced"/>
</dbReference>
<keyword evidence="1" id="KW-0863">Zinc-finger</keyword>
<evidence type="ECO:0000259" key="2">
    <source>
        <dbReference type="PROSITE" id="PS50158"/>
    </source>
</evidence>
<dbReference type="Pfam" id="PF00098">
    <property type="entry name" value="zf-CCHC"/>
    <property type="match status" value="1"/>
</dbReference>
<dbReference type="InterPro" id="IPR036875">
    <property type="entry name" value="Znf_CCHC_sf"/>
</dbReference>
<dbReference type="GO" id="GO:0003676">
    <property type="term" value="F:nucleic acid binding"/>
    <property type="evidence" value="ECO:0007669"/>
    <property type="project" value="InterPro"/>
</dbReference>
<dbReference type="AlphaFoldDB" id="A0A7M5XDY4"/>
<dbReference type="InterPro" id="IPR001878">
    <property type="entry name" value="Znf_CCHC"/>
</dbReference>
<accession>A0A7M5XDY4</accession>
<proteinExistence type="predicted"/>
<dbReference type="PROSITE" id="PS50158">
    <property type="entry name" value="ZF_CCHC"/>
    <property type="match status" value="1"/>
</dbReference>
<keyword evidence="1" id="KW-0862">Zinc</keyword>
<dbReference type="SMART" id="SM00343">
    <property type="entry name" value="ZnF_C2HC"/>
    <property type="match status" value="1"/>
</dbReference>
<dbReference type="GO" id="GO:0008270">
    <property type="term" value="F:zinc ion binding"/>
    <property type="evidence" value="ECO:0007669"/>
    <property type="project" value="UniProtKB-KW"/>
</dbReference>
<dbReference type="SUPFAM" id="SSF57756">
    <property type="entry name" value="Retrovirus zinc finger-like domains"/>
    <property type="match status" value="1"/>
</dbReference>
<dbReference type="EnsemblMetazoa" id="CLYHEMT021729.1">
    <property type="protein sequence ID" value="CLYHEMP021729.1"/>
    <property type="gene ID" value="CLYHEMG021729"/>
</dbReference>
<dbReference type="PANTHER" id="PTHR33223">
    <property type="entry name" value="CCHC-TYPE DOMAIN-CONTAINING PROTEIN"/>
    <property type="match status" value="1"/>
</dbReference>
<reference evidence="3" key="1">
    <citation type="submission" date="2021-01" db="UniProtKB">
        <authorList>
            <consortium name="EnsemblMetazoa"/>
        </authorList>
    </citation>
    <scope>IDENTIFICATION</scope>
</reference>
<keyword evidence="1" id="KW-0479">Metal-binding</keyword>
<evidence type="ECO:0000313" key="3">
    <source>
        <dbReference type="EnsemblMetazoa" id="CLYHEMP021729.1"/>
    </source>
</evidence>
<organism evidence="3 4">
    <name type="scientific">Clytia hemisphaerica</name>
    <dbReference type="NCBI Taxonomy" id="252671"/>
    <lineage>
        <taxon>Eukaryota</taxon>
        <taxon>Metazoa</taxon>
        <taxon>Cnidaria</taxon>
        <taxon>Hydrozoa</taxon>
        <taxon>Hydroidolina</taxon>
        <taxon>Leptothecata</taxon>
        <taxon>Obeliida</taxon>
        <taxon>Clytiidae</taxon>
        <taxon>Clytia</taxon>
    </lineage>
</organism>
<name>A0A7M5XDY4_9CNID</name>
<dbReference type="InterPro" id="IPR005162">
    <property type="entry name" value="Retrotrans_gag_dom"/>
</dbReference>
<dbReference type="Gene3D" id="4.10.60.10">
    <property type="entry name" value="Zinc finger, CCHC-type"/>
    <property type="match status" value="1"/>
</dbReference>
<sequence>MAVAQDEAAAVAQILIPRQIEISSLPTFGLDPADDITEFFVNYEITIEFYELTDELKAKLLTRVLKDRALTFYRTLAADVRANYHNLKQALTDEFDVPQIKYRKRQLLHQISQHGEPISTYLSRLEKLAQNLNVLVHTKLDIMIAGLDSGYRNYLQMKQPETYREATHALLLKEAVDPPMEYLIEDLMNQIKHIKTDKEQGDCEQSVVCFICKEEGHISRYCPIKYD</sequence>
<dbReference type="PANTHER" id="PTHR33223:SF6">
    <property type="entry name" value="CCHC-TYPE DOMAIN-CONTAINING PROTEIN"/>
    <property type="match status" value="1"/>
</dbReference>
<evidence type="ECO:0000313" key="4">
    <source>
        <dbReference type="Proteomes" id="UP000594262"/>
    </source>
</evidence>
<feature type="domain" description="CCHC-type" evidence="2">
    <location>
        <begin position="209"/>
        <end position="223"/>
    </location>
</feature>
<dbReference type="Pfam" id="PF03732">
    <property type="entry name" value="Retrotrans_gag"/>
    <property type="match status" value="1"/>
</dbReference>